<evidence type="ECO:0000313" key="1">
    <source>
        <dbReference type="EMBL" id="KAE9411380.1"/>
    </source>
</evidence>
<name>A0A6A4INR7_9AGAR</name>
<dbReference type="Proteomes" id="UP000799118">
    <property type="component" value="Unassembled WGS sequence"/>
</dbReference>
<reference evidence="1" key="1">
    <citation type="journal article" date="2019" name="Environ. Microbiol.">
        <title>Fungal ecological strategies reflected in gene transcription - a case study of two litter decomposers.</title>
        <authorList>
            <person name="Barbi F."/>
            <person name="Kohler A."/>
            <person name="Barry K."/>
            <person name="Baskaran P."/>
            <person name="Daum C."/>
            <person name="Fauchery L."/>
            <person name="Ihrmark K."/>
            <person name="Kuo A."/>
            <person name="LaButti K."/>
            <person name="Lipzen A."/>
            <person name="Morin E."/>
            <person name="Grigoriev I.V."/>
            <person name="Henrissat B."/>
            <person name="Lindahl B."/>
            <person name="Martin F."/>
        </authorList>
    </citation>
    <scope>NUCLEOTIDE SEQUENCE</scope>
    <source>
        <strain evidence="1">JB14</strain>
    </source>
</reference>
<sequence length="249" mass="27742">MATWGSLLEFCPSNAPTLQYKPARASTLSYSAIDAPGEAQFLRQSNADSLEQDFVSRIISAFREELSQRGLLDSSLPEAVLNAMGILDNTIGTAVLRTEEETWIMLGYWVAAVRAILRAMLNRDDEVLHQSTPKNVFSQIGDCDLTIVKKGQEDPLKSISIQCRIPAALATHSEELAQPHTFKPEMQTNGRAMLVKLDLQVEHNSPAHVGIIFDGLRATFVEHCLYLDHLFMSRMNSFCYSDFGPRHTA</sequence>
<gene>
    <name evidence="1" type="ORF">BT96DRAFT_10218</name>
</gene>
<organism evidence="1 2">
    <name type="scientific">Gymnopus androsaceus JB14</name>
    <dbReference type="NCBI Taxonomy" id="1447944"/>
    <lineage>
        <taxon>Eukaryota</taxon>
        <taxon>Fungi</taxon>
        <taxon>Dikarya</taxon>
        <taxon>Basidiomycota</taxon>
        <taxon>Agaricomycotina</taxon>
        <taxon>Agaricomycetes</taxon>
        <taxon>Agaricomycetidae</taxon>
        <taxon>Agaricales</taxon>
        <taxon>Marasmiineae</taxon>
        <taxon>Omphalotaceae</taxon>
        <taxon>Gymnopus</taxon>
    </lineage>
</organism>
<evidence type="ECO:0000313" key="2">
    <source>
        <dbReference type="Proteomes" id="UP000799118"/>
    </source>
</evidence>
<accession>A0A6A4INR7</accession>
<proteinExistence type="predicted"/>
<keyword evidence="2" id="KW-1185">Reference proteome</keyword>
<dbReference type="EMBL" id="ML769383">
    <property type="protein sequence ID" value="KAE9411380.1"/>
    <property type="molecule type" value="Genomic_DNA"/>
</dbReference>
<dbReference type="AlphaFoldDB" id="A0A6A4INR7"/>
<protein>
    <submittedName>
        <fullName evidence="1">Uncharacterized protein</fullName>
    </submittedName>
</protein>